<keyword evidence="3" id="KW-1185">Reference proteome</keyword>
<proteinExistence type="predicted"/>
<dbReference type="Gene3D" id="3.40.50.12580">
    <property type="match status" value="1"/>
</dbReference>
<keyword evidence="1" id="KW-0812">Transmembrane</keyword>
<dbReference type="InterPro" id="IPR043148">
    <property type="entry name" value="TagF_C"/>
</dbReference>
<dbReference type="AlphaFoldDB" id="A0A7W9AI89"/>
<evidence type="ECO:0000313" key="3">
    <source>
        <dbReference type="Proteomes" id="UP000549617"/>
    </source>
</evidence>
<feature type="transmembrane region" description="Helical" evidence="1">
    <location>
        <begin position="12"/>
        <end position="34"/>
    </location>
</feature>
<sequence length="390" mass="42741">MTRGQQSQSADIGFLFVGGIHQMLHIAPLALALARRPDVAITAYVSVGDAKALAAMFAQLDAETAPRIPVVPMVLPRWAKALRRLLGGNRGAKPIELLTTRRKLLTHDALFAAERTSTLLKRLPGRRPVMIHFPHGAGDRAKGFDPRIALFDHVLVAGPLIYQRTLAQGLATAENCTIAGSIKLAVLTGPDAPPPANPFADDKPIVLFNPHFDTRLSSWSMAEALIDRIAVDGRFNLIIAPHARLYDRMDAAERARWRNRPAAPNIVFDFDSSKLGDMTYTRLADIYLGDVSSQVYEFLHRPRPCLFADAHGVNWRGNPDYQMWTLGDVCTTPDQIVDAIAHADERHARYRALQQAETEGKLGPIDAGVPDRAADQVLAALARIRAKASA</sequence>
<gene>
    <name evidence="2" type="ORF">FHS49_002201</name>
</gene>
<dbReference type="Proteomes" id="UP000549617">
    <property type="component" value="Unassembled WGS sequence"/>
</dbReference>
<name>A0A7W9AI89_9SPHN</name>
<organism evidence="2 3">
    <name type="scientific">Sphingobium boeckii</name>
    <dbReference type="NCBI Taxonomy" id="1082345"/>
    <lineage>
        <taxon>Bacteria</taxon>
        <taxon>Pseudomonadati</taxon>
        <taxon>Pseudomonadota</taxon>
        <taxon>Alphaproteobacteria</taxon>
        <taxon>Sphingomonadales</taxon>
        <taxon>Sphingomonadaceae</taxon>
        <taxon>Sphingobium</taxon>
    </lineage>
</organism>
<comment type="caution">
    <text evidence="2">The sequence shown here is derived from an EMBL/GenBank/DDBJ whole genome shotgun (WGS) entry which is preliminary data.</text>
</comment>
<keyword evidence="1" id="KW-1133">Transmembrane helix</keyword>
<dbReference type="SUPFAM" id="SSF53756">
    <property type="entry name" value="UDP-Glycosyltransferase/glycogen phosphorylase"/>
    <property type="match status" value="1"/>
</dbReference>
<protein>
    <recommendedName>
        <fullName evidence="4">Glycosyl transferase</fullName>
    </recommendedName>
</protein>
<evidence type="ECO:0000313" key="2">
    <source>
        <dbReference type="EMBL" id="MBB5686185.1"/>
    </source>
</evidence>
<dbReference type="EMBL" id="JACIJC010000003">
    <property type="protein sequence ID" value="MBB5686185.1"/>
    <property type="molecule type" value="Genomic_DNA"/>
</dbReference>
<reference evidence="2 3" key="1">
    <citation type="submission" date="2020-08" db="EMBL/GenBank/DDBJ databases">
        <title>Genomic Encyclopedia of Type Strains, Phase IV (KMG-IV): sequencing the most valuable type-strain genomes for metagenomic binning, comparative biology and taxonomic classification.</title>
        <authorList>
            <person name="Goeker M."/>
        </authorList>
    </citation>
    <scope>NUCLEOTIDE SEQUENCE [LARGE SCALE GENOMIC DNA]</scope>
    <source>
        <strain evidence="2 3">DSM 25079</strain>
    </source>
</reference>
<evidence type="ECO:0008006" key="4">
    <source>
        <dbReference type="Google" id="ProtNLM"/>
    </source>
</evidence>
<evidence type="ECO:0000256" key="1">
    <source>
        <dbReference type="SAM" id="Phobius"/>
    </source>
</evidence>
<accession>A0A7W9AI89</accession>
<keyword evidence="1" id="KW-0472">Membrane</keyword>
<dbReference type="RefSeq" id="WP_184018297.1">
    <property type="nucleotide sequence ID" value="NZ_JACIJC010000003.1"/>
</dbReference>